<evidence type="ECO:0000313" key="3">
    <source>
        <dbReference type="EMBL" id="GGL55147.1"/>
    </source>
</evidence>
<feature type="transmembrane region" description="Helical" evidence="2">
    <location>
        <begin position="39"/>
        <end position="58"/>
    </location>
</feature>
<gene>
    <name evidence="3" type="ORF">GCM10009039_11580</name>
</gene>
<dbReference type="Proteomes" id="UP000607197">
    <property type="component" value="Unassembled WGS sequence"/>
</dbReference>
<reference evidence="3" key="1">
    <citation type="journal article" date="2014" name="Int. J. Syst. Evol. Microbiol.">
        <title>Complete genome sequence of Corynebacterium casei LMG S-19264T (=DSM 44701T), isolated from a smear-ripened cheese.</title>
        <authorList>
            <consortium name="US DOE Joint Genome Institute (JGI-PGF)"/>
            <person name="Walter F."/>
            <person name="Albersmeier A."/>
            <person name="Kalinowski J."/>
            <person name="Ruckert C."/>
        </authorList>
    </citation>
    <scope>NUCLEOTIDE SEQUENCE</scope>
    <source>
        <strain evidence="3">JCM 19596</strain>
    </source>
</reference>
<reference evidence="3" key="2">
    <citation type="submission" date="2020-09" db="EMBL/GenBank/DDBJ databases">
        <authorList>
            <person name="Sun Q."/>
            <person name="Ohkuma M."/>
        </authorList>
    </citation>
    <scope>NUCLEOTIDE SEQUENCE</scope>
    <source>
        <strain evidence="3">JCM 19596</strain>
    </source>
</reference>
<dbReference type="AlphaFoldDB" id="A0A830F276"/>
<evidence type="ECO:0000256" key="2">
    <source>
        <dbReference type="SAM" id="Phobius"/>
    </source>
</evidence>
<name>A0A830F276_9EURY</name>
<accession>A0A830F276</accession>
<keyword evidence="2" id="KW-0812">Transmembrane</keyword>
<organism evidence="3 4">
    <name type="scientific">Halocalculus aciditolerans</name>
    <dbReference type="NCBI Taxonomy" id="1383812"/>
    <lineage>
        <taxon>Archaea</taxon>
        <taxon>Methanobacteriati</taxon>
        <taxon>Methanobacteriota</taxon>
        <taxon>Stenosarchaea group</taxon>
        <taxon>Halobacteria</taxon>
        <taxon>Halobacteriales</taxon>
        <taxon>Halobacteriaceae</taxon>
        <taxon>Halocalculus</taxon>
    </lineage>
</organism>
<proteinExistence type="predicted"/>
<keyword evidence="2" id="KW-1133">Transmembrane helix</keyword>
<keyword evidence="2" id="KW-0472">Membrane</keyword>
<dbReference type="EMBL" id="BMPG01000001">
    <property type="protein sequence ID" value="GGL55147.1"/>
    <property type="molecule type" value="Genomic_DNA"/>
</dbReference>
<evidence type="ECO:0000256" key="1">
    <source>
        <dbReference type="SAM" id="MobiDB-lite"/>
    </source>
</evidence>
<comment type="caution">
    <text evidence="3">The sequence shown here is derived from an EMBL/GenBank/DDBJ whole genome shotgun (WGS) entry which is preliminary data.</text>
</comment>
<sequence length="75" mass="8460">MVKRVEVDQADERRVQTESDNVVREPPAVVDGVRRPVTIIRLVGFLRVVALLVARLLVSHERLTSPQTSLTTRSK</sequence>
<keyword evidence="4" id="KW-1185">Reference proteome</keyword>
<evidence type="ECO:0000313" key="4">
    <source>
        <dbReference type="Proteomes" id="UP000607197"/>
    </source>
</evidence>
<protein>
    <submittedName>
        <fullName evidence="3">Uncharacterized protein</fullName>
    </submittedName>
</protein>
<feature type="region of interest" description="Disordered" evidence="1">
    <location>
        <begin position="1"/>
        <end position="21"/>
    </location>
</feature>